<dbReference type="InterPro" id="IPR006153">
    <property type="entry name" value="Cation/H_exchanger_TM"/>
</dbReference>
<feature type="transmembrane region" description="Helical" evidence="11">
    <location>
        <begin position="119"/>
        <end position="137"/>
    </location>
</feature>
<dbReference type="Gene3D" id="1.20.1530.20">
    <property type="match status" value="1"/>
</dbReference>
<reference evidence="13 14" key="1">
    <citation type="submission" date="2019-03" db="EMBL/GenBank/DDBJ databases">
        <title>Genomic Encyclopedia of Type Strains, Phase IV (KMG-IV): sequencing the most valuable type-strain genomes for metagenomic binning, comparative biology and taxonomic classification.</title>
        <authorList>
            <person name="Goeker M."/>
        </authorList>
    </citation>
    <scope>NUCLEOTIDE SEQUENCE [LARGE SCALE GENOMIC DNA]</scope>
    <source>
        <strain evidence="13 14">DSM 28867</strain>
    </source>
</reference>
<evidence type="ECO:0000256" key="3">
    <source>
        <dbReference type="ARBA" id="ARBA00022448"/>
    </source>
</evidence>
<evidence type="ECO:0000256" key="4">
    <source>
        <dbReference type="ARBA" id="ARBA00022449"/>
    </source>
</evidence>
<dbReference type="RefSeq" id="WP_134169074.1">
    <property type="nucleotide sequence ID" value="NZ_SODD01000012.1"/>
</dbReference>
<evidence type="ECO:0000259" key="12">
    <source>
        <dbReference type="Pfam" id="PF00999"/>
    </source>
</evidence>
<feature type="transmembrane region" description="Helical" evidence="11">
    <location>
        <begin position="358"/>
        <end position="377"/>
    </location>
</feature>
<evidence type="ECO:0000256" key="7">
    <source>
        <dbReference type="ARBA" id="ARBA00023053"/>
    </source>
</evidence>
<keyword evidence="4" id="KW-0050">Antiport</keyword>
<keyword evidence="5 11" id="KW-0812">Transmembrane</keyword>
<dbReference type="EMBL" id="SODD01000012">
    <property type="protein sequence ID" value="TDW20547.1"/>
    <property type="molecule type" value="Genomic_DNA"/>
</dbReference>
<dbReference type="PANTHER" id="PTHR43562:SF3">
    <property type="entry name" value="SODIUM ION_PROTON EXCHANGER (EUROFUNG)"/>
    <property type="match status" value="1"/>
</dbReference>
<dbReference type="PANTHER" id="PTHR43562">
    <property type="entry name" value="NAPA-TYPE SODIUM/HYDROGEN ANTIPORTER"/>
    <property type="match status" value="1"/>
</dbReference>
<protein>
    <submittedName>
        <fullName evidence="13">Kef-type K+ transport system membrane component KefB</fullName>
    </submittedName>
</protein>
<dbReference type="GO" id="GO:0016020">
    <property type="term" value="C:membrane"/>
    <property type="evidence" value="ECO:0007669"/>
    <property type="project" value="UniProtKB-SubCell"/>
</dbReference>
<feature type="transmembrane region" description="Helical" evidence="11">
    <location>
        <begin position="179"/>
        <end position="201"/>
    </location>
</feature>
<evidence type="ECO:0000256" key="1">
    <source>
        <dbReference type="ARBA" id="ARBA00004141"/>
    </source>
</evidence>
<feature type="transmembrane region" description="Helical" evidence="11">
    <location>
        <begin position="293"/>
        <end position="315"/>
    </location>
</feature>
<dbReference type="Pfam" id="PF00999">
    <property type="entry name" value="Na_H_Exchanger"/>
    <property type="match status" value="1"/>
</dbReference>
<dbReference type="InterPro" id="IPR038770">
    <property type="entry name" value="Na+/solute_symporter_sf"/>
</dbReference>
<gene>
    <name evidence="13" type="ORF">EDD63_11213</name>
</gene>
<keyword evidence="9 11" id="KW-0472">Membrane</keyword>
<feature type="transmembrane region" description="Helical" evidence="11">
    <location>
        <begin position="237"/>
        <end position="256"/>
    </location>
</feature>
<evidence type="ECO:0000256" key="8">
    <source>
        <dbReference type="ARBA" id="ARBA00023065"/>
    </source>
</evidence>
<keyword evidence="3" id="KW-0813">Transport</keyword>
<feature type="transmembrane region" description="Helical" evidence="11">
    <location>
        <begin position="54"/>
        <end position="73"/>
    </location>
</feature>
<feature type="transmembrane region" description="Helical" evidence="11">
    <location>
        <begin position="85"/>
        <end position="107"/>
    </location>
</feature>
<evidence type="ECO:0000256" key="2">
    <source>
        <dbReference type="ARBA" id="ARBA00005551"/>
    </source>
</evidence>
<evidence type="ECO:0000256" key="11">
    <source>
        <dbReference type="SAM" id="Phobius"/>
    </source>
</evidence>
<proteinExistence type="inferred from homology"/>
<dbReference type="GO" id="GO:0006814">
    <property type="term" value="P:sodium ion transport"/>
    <property type="evidence" value="ECO:0007669"/>
    <property type="project" value="UniProtKB-KW"/>
</dbReference>
<feature type="transmembrane region" description="Helical" evidence="11">
    <location>
        <begin position="268"/>
        <end position="287"/>
    </location>
</feature>
<dbReference type="GO" id="GO:0015297">
    <property type="term" value="F:antiporter activity"/>
    <property type="evidence" value="ECO:0007669"/>
    <property type="project" value="UniProtKB-KW"/>
</dbReference>
<evidence type="ECO:0000256" key="6">
    <source>
        <dbReference type="ARBA" id="ARBA00022989"/>
    </source>
</evidence>
<keyword evidence="14" id="KW-1185">Reference proteome</keyword>
<keyword evidence="6 11" id="KW-1133">Transmembrane helix</keyword>
<keyword evidence="8" id="KW-0406">Ion transport</keyword>
<comment type="similarity">
    <text evidence="2">Belongs to the monovalent cation:proton antiporter 2 (CPA2) transporter (TC 2.A.37) family.</text>
</comment>
<comment type="caution">
    <text evidence="13">The sequence shown here is derived from an EMBL/GenBank/DDBJ whole genome shotgun (WGS) entry which is preliminary data.</text>
</comment>
<sequence length="406" mass="43768">MSYHYLLDLAAILISTKILGLFTKKVAMPQVVGALLSGLILGPMGLNFLQETDFIIQVSEVGVIILMFSAGLESDVKELKKSGKASFLVACLGVIVPLAGGFALAHFYPIGTTDLLKNIFIGVILTATSVSITVETLKELGKLTSRSGNIILGAALIDDILGIIALTVIIGLSKGNVDILTVLLKIVGFFAISMVLGYFIHKYFDKWMRSAKFDLRRFPLIAFAFCLFWSYVAEEVFGVADITGAFVAGLMIAKTYRCSYVTHRVETLGYLFFAPCFFASIGLKVILPEMGANIIIFSILLCIIAVLTKIVGCALGAKLCNLPNRTCLRVGVGMICRGEVALIVASKGLAAGLISETMFAPVIIMVIVTTIVTPILLKVVYKDGDNKTVEADDPLINRMEKCDIQA</sequence>
<organism evidence="13 14">
    <name type="scientific">Breznakia blatticola</name>
    <dbReference type="NCBI Taxonomy" id="1754012"/>
    <lineage>
        <taxon>Bacteria</taxon>
        <taxon>Bacillati</taxon>
        <taxon>Bacillota</taxon>
        <taxon>Erysipelotrichia</taxon>
        <taxon>Erysipelotrichales</taxon>
        <taxon>Erysipelotrichaceae</taxon>
        <taxon>Breznakia</taxon>
    </lineage>
</organism>
<feature type="domain" description="Cation/H+ exchanger transmembrane" evidence="12">
    <location>
        <begin position="16"/>
        <end position="379"/>
    </location>
</feature>
<feature type="transmembrane region" description="Helical" evidence="11">
    <location>
        <begin position="213"/>
        <end position="231"/>
    </location>
</feature>
<keyword evidence="7" id="KW-0915">Sodium</keyword>
<name>A0A4R7ZRF3_9FIRM</name>
<dbReference type="OrthoDB" id="9793589at2"/>
<feature type="transmembrane region" description="Helical" evidence="11">
    <location>
        <begin position="30"/>
        <end position="48"/>
    </location>
</feature>
<evidence type="ECO:0000313" key="14">
    <source>
        <dbReference type="Proteomes" id="UP000294743"/>
    </source>
</evidence>
<accession>A0A4R7ZRF3</accession>
<feature type="transmembrane region" description="Helical" evidence="11">
    <location>
        <begin position="149"/>
        <end position="173"/>
    </location>
</feature>
<dbReference type="GO" id="GO:1902600">
    <property type="term" value="P:proton transmembrane transport"/>
    <property type="evidence" value="ECO:0007669"/>
    <property type="project" value="InterPro"/>
</dbReference>
<evidence type="ECO:0000256" key="5">
    <source>
        <dbReference type="ARBA" id="ARBA00022692"/>
    </source>
</evidence>
<evidence type="ECO:0000256" key="9">
    <source>
        <dbReference type="ARBA" id="ARBA00023136"/>
    </source>
</evidence>
<evidence type="ECO:0000256" key="10">
    <source>
        <dbReference type="ARBA" id="ARBA00023201"/>
    </source>
</evidence>
<dbReference type="Proteomes" id="UP000294743">
    <property type="component" value="Unassembled WGS sequence"/>
</dbReference>
<comment type="subcellular location">
    <subcellularLocation>
        <location evidence="1">Membrane</location>
        <topology evidence="1">Multi-pass membrane protein</topology>
    </subcellularLocation>
</comment>
<dbReference type="AlphaFoldDB" id="A0A4R7ZRF3"/>
<keyword evidence="10" id="KW-0739">Sodium transport</keyword>
<evidence type="ECO:0000313" key="13">
    <source>
        <dbReference type="EMBL" id="TDW20547.1"/>
    </source>
</evidence>